<feature type="compositionally biased region" description="Polar residues" evidence="1">
    <location>
        <begin position="349"/>
        <end position="403"/>
    </location>
</feature>
<comment type="caution">
    <text evidence="3">The sequence shown here is derived from an EMBL/GenBank/DDBJ whole genome shotgun (WGS) entry which is preliminary data.</text>
</comment>
<dbReference type="EMBL" id="JAUIZM010000020">
    <property type="protein sequence ID" value="KAK1352048.1"/>
    <property type="molecule type" value="Genomic_DNA"/>
</dbReference>
<proteinExistence type="predicted"/>
<sequence>MNNDRAWMYQRLDSQGCLNPAFVNGVENFMEYVISRPSSLDGINIQCPCFNCKNIKFWNAETVKLHLLKKGFVRNYYEWDRHGEPYVVRQSAEPSSTHYSNTQDRRDEDNLMYNMVMDAAGPSFNPEMPNPGVQKLYDILDSSKRELYEGCETSQLSAMAQMLSLKSNHHCDFPAYSMLSGWKTAGHLACPHCAHDHDAYNLSHGGKTTWFDNHRKFLPANHPFRKNKNWFTKGKTVTESAPPVRTGEDVLQEIESLGLMKVTELGSDEHNAKSAPAHSGQRVQVQSEQRIPTGSGQHIPAQSKQHVRAHSEQGTVQSRLPIRLPSQSGLHSPTQSRQRTSQSGQSTPNESRQLTAQSRQHTPEAQSRQLQHTPEAQSRQHTIGAQSEPVENTPTPSHPSILNVSSKAANGYVRWDIGLEQGDGRVRLEVIKGTLEPSNVCSKRNRLIMYERLEPTGYNWKCVSKETKDFYFEEFKKYFVWRQSDAVIYKGWLANARRKYSEVVSIARGNWENHNRRDNRIGLDVYLSWVEFWKTDDFKKKSSIQKSNRCSGVDGRPSTHTSGSASHRIVAARVKVQYKRDPTADEIFYLTHTRRVKKKKNPIAEAREIGLDDEDVEGGEDDENFEVVWVDQKSQRIYSTALRFGRPQSPSSSDGGQDDSDGQEDDGQDDSDGQEDDSDGQEDDSNGQDDN</sequence>
<keyword evidence="4" id="KW-1185">Reference proteome</keyword>
<evidence type="ECO:0000256" key="1">
    <source>
        <dbReference type="SAM" id="MobiDB-lite"/>
    </source>
</evidence>
<dbReference type="Pfam" id="PF13963">
    <property type="entry name" value="Transpos_assoc"/>
    <property type="match status" value="1"/>
</dbReference>
<reference evidence="3" key="1">
    <citation type="submission" date="2023-02" db="EMBL/GenBank/DDBJ databases">
        <title>Genome of toxic invasive species Heracleum sosnowskyi carries increased number of genes despite the absence of recent whole-genome duplications.</title>
        <authorList>
            <person name="Schelkunov M."/>
            <person name="Shtratnikova V."/>
            <person name="Makarenko M."/>
            <person name="Klepikova A."/>
            <person name="Omelchenko D."/>
            <person name="Novikova G."/>
            <person name="Obukhova E."/>
            <person name="Bogdanov V."/>
            <person name="Penin A."/>
            <person name="Logacheva M."/>
        </authorList>
    </citation>
    <scope>NUCLEOTIDE SEQUENCE</scope>
    <source>
        <strain evidence="3">Hsosn_3</strain>
        <tissue evidence="3">Leaf</tissue>
    </source>
</reference>
<accession>A0AAD8GQ25</accession>
<feature type="compositionally biased region" description="Polar residues" evidence="1">
    <location>
        <begin position="281"/>
        <end position="304"/>
    </location>
</feature>
<feature type="compositionally biased region" description="Acidic residues" evidence="1">
    <location>
        <begin position="656"/>
        <end position="691"/>
    </location>
</feature>
<dbReference type="Proteomes" id="UP001237642">
    <property type="component" value="Unassembled WGS sequence"/>
</dbReference>
<feature type="region of interest" description="Disordered" evidence="1">
    <location>
        <begin position="640"/>
        <end position="691"/>
    </location>
</feature>
<protein>
    <recommendedName>
        <fullName evidence="2">Transposase-associated domain-containing protein</fullName>
    </recommendedName>
</protein>
<evidence type="ECO:0000313" key="3">
    <source>
        <dbReference type="EMBL" id="KAK1352048.1"/>
    </source>
</evidence>
<evidence type="ECO:0000313" key="4">
    <source>
        <dbReference type="Proteomes" id="UP001237642"/>
    </source>
</evidence>
<gene>
    <name evidence="3" type="ORF">POM88_053762</name>
</gene>
<dbReference type="PANTHER" id="PTHR10775:SF166">
    <property type="entry name" value="OS04G0146034 PROTEIN"/>
    <property type="match status" value="1"/>
</dbReference>
<organism evidence="3 4">
    <name type="scientific">Heracleum sosnowskyi</name>
    <dbReference type="NCBI Taxonomy" id="360622"/>
    <lineage>
        <taxon>Eukaryota</taxon>
        <taxon>Viridiplantae</taxon>
        <taxon>Streptophyta</taxon>
        <taxon>Embryophyta</taxon>
        <taxon>Tracheophyta</taxon>
        <taxon>Spermatophyta</taxon>
        <taxon>Magnoliopsida</taxon>
        <taxon>eudicotyledons</taxon>
        <taxon>Gunneridae</taxon>
        <taxon>Pentapetalae</taxon>
        <taxon>asterids</taxon>
        <taxon>campanulids</taxon>
        <taxon>Apiales</taxon>
        <taxon>Apiaceae</taxon>
        <taxon>Apioideae</taxon>
        <taxon>apioid superclade</taxon>
        <taxon>Tordylieae</taxon>
        <taxon>Tordyliinae</taxon>
        <taxon>Heracleum</taxon>
    </lineage>
</organism>
<reference evidence="3" key="2">
    <citation type="submission" date="2023-05" db="EMBL/GenBank/DDBJ databases">
        <authorList>
            <person name="Schelkunov M.I."/>
        </authorList>
    </citation>
    <scope>NUCLEOTIDE SEQUENCE</scope>
    <source>
        <strain evidence="3">Hsosn_3</strain>
        <tissue evidence="3">Leaf</tissue>
    </source>
</reference>
<dbReference type="InterPro" id="IPR004252">
    <property type="entry name" value="Probable_transposase_24"/>
</dbReference>
<feature type="region of interest" description="Disordered" evidence="1">
    <location>
        <begin position="269"/>
        <end position="403"/>
    </location>
</feature>
<dbReference type="InterPro" id="IPR029480">
    <property type="entry name" value="Transpos_assoc"/>
</dbReference>
<dbReference type="Pfam" id="PF02992">
    <property type="entry name" value="Transposase_21"/>
    <property type="match status" value="1"/>
</dbReference>
<evidence type="ECO:0000259" key="2">
    <source>
        <dbReference type="Pfam" id="PF13963"/>
    </source>
</evidence>
<dbReference type="AlphaFoldDB" id="A0AAD8GQ25"/>
<name>A0AAD8GQ25_9APIA</name>
<feature type="region of interest" description="Disordered" evidence="1">
    <location>
        <begin position="546"/>
        <end position="566"/>
    </location>
</feature>
<dbReference type="InterPro" id="IPR004242">
    <property type="entry name" value="Transposase_21"/>
</dbReference>
<feature type="compositionally biased region" description="Low complexity" evidence="1">
    <location>
        <begin position="332"/>
        <end position="348"/>
    </location>
</feature>
<feature type="domain" description="Transposase-associated" evidence="2">
    <location>
        <begin position="5"/>
        <end position="84"/>
    </location>
</feature>
<dbReference type="PANTHER" id="PTHR10775">
    <property type="entry name" value="OS08G0208400 PROTEIN"/>
    <property type="match status" value="1"/>
</dbReference>
<dbReference type="Pfam" id="PF03004">
    <property type="entry name" value="Transposase_24"/>
    <property type="match status" value="1"/>
</dbReference>